<dbReference type="RefSeq" id="WP_273188835.1">
    <property type="nucleotide sequence ID" value="NZ_DYUZ01000007.1"/>
</dbReference>
<organism evidence="1 2">
    <name type="scientific">Enorma phocaeensis</name>
    <dbReference type="NCBI Taxonomy" id="1871019"/>
    <lineage>
        <taxon>Bacteria</taxon>
        <taxon>Bacillati</taxon>
        <taxon>Actinomycetota</taxon>
        <taxon>Coriobacteriia</taxon>
        <taxon>Coriobacteriales</taxon>
        <taxon>Coriobacteriaceae</taxon>
        <taxon>Enorma</taxon>
    </lineage>
</organism>
<dbReference type="AlphaFoldDB" id="A0A921ISU1"/>
<reference evidence="1" key="1">
    <citation type="journal article" date="2021" name="PeerJ">
        <title>Extensive microbial diversity within the chicken gut microbiome revealed by metagenomics and culture.</title>
        <authorList>
            <person name="Gilroy R."/>
            <person name="Ravi A."/>
            <person name="Getino M."/>
            <person name="Pursley I."/>
            <person name="Horton D.L."/>
            <person name="Alikhan N.F."/>
            <person name="Baker D."/>
            <person name="Gharbi K."/>
            <person name="Hall N."/>
            <person name="Watson M."/>
            <person name="Adriaenssens E.M."/>
            <person name="Foster-Nyarko E."/>
            <person name="Jarju S."/>
            <person name="Secka A."/>
            <person name="Antonio M."/>
            <person name="Oren A."/>
            <person name="Chaudhuri R.R."/>
            <person name="La Ragione R."/>
            <person name="Hildebrand F."/>
            <person name="Pallen M.J."/>
        </authorList>
    </citation>
    <scope>NUCLEOTIDE SEQUENCE</scope>
    <source>
        <strain evidence="1">ChiHjej13B12-9602</strain>
    </source>
</reference>
<comment type="caution">
    <text evidence="1">The sequence shown here is derived from an EMBL/GenBank/DDBJ whole genome shotgun (WGS) entry which is preliminary data.</text>
</comment>
<evidence type="ECO:0000313" key="2">
    <source>
        <dbReference type="Proteomes" id="UP000753256"/>
    </source>
</evidence>
<proteinExistence type="predicted"/>
<name>A0A921ISU1_9ACTN</name>
<reference evidence="1" key="2">
    <citation type="submission" date="2021-09" db="EMBL/GenBank/DDBJ databases">
        <authorList>
            <person name="Gilroy R."/>
        </authorList>
    </citation>
    <scope>NUCLEOTIDE SEQUENCE</scope>
    <source>
        <strain evidence="1">ChiHjej13B12-9602</strain>
    </source>
</reference>
<protein>
    <submittedName>
        <fullName evidence="1">Uncharacterized protein</fullName>
    </submittedName>
</protein>
<evidence type="ECO:0000313" key="1">
    <source>
        <dbReference type="EMBL" id="HJG36594.1"/>
    </source>
</evidence>
<sequence length="154" mass="17073">MTQSQRIVDVPQEHAGALIRAHMEAPRTSHALRQGLLEHRKAPPPLGDHLNAERLGGSREPCNTWADGGLAAICSKSALKNRLERMTGNTSTREYPDGIPLIEKMSTKKPLAFPESGRSRDRGVHFFIEWSLRGMEVFIFPGTVKILAHFPTAP</sequence>
<dbReference type="Proteomes" id="UP000753256">
    <property type="component" value="Unassembled WGS sequence"/>
</dbReference>
<dbReference type="EMBL" id="DYUZ01000007">
    <property type="protein sequence ID" value="HJG36594.1"/>
    <property type="molecule type" value="Genomic_DNA"/>
</dbReference>
<accession>A0A921ISU1</accession>
<gene>
    <name evidence="1" type="ORF">K8V70_01835</name>
</gene>